<dbReference type="Proteomes" id="UP000435357">
    <property type="component" value="Unassembled WGS sequence"/>
</dbReference>
<sequence length="235" mass="27728">MSLTREQYVQICRRCTNRDFNKSEGIICGLTDSPPNFKNECPSFKLDEDENEYLLKQGLEQKLSSGEDRLSITPIYKTNQQPQIMPTSIEEEIEVQPNTFKKIIIWAFAGDLFIISLLLFNSYRNNWTNISQSVIISLILIVFSIFFIIQVKKKTRNRLMILSKKGVNLNSTFFPWSHSYVFLASRDYTREQHKNYSTLIFVSHSGKRLIEIRNNDFKLNIQKLMTLIEFYRRKE</sequence>
<evidence type="ECO:0000313" key="2">
    <source>
        <dbReference type="EMBL" id="KAB1064803.1"/>
    </source>
</evidence>
<keyword evidence="1" id="KW-0472">Membrane</keyword>
<protein>
    <submittedName>
        <fullName evidence="2">Uncharacterized protein</fullName>
    </submittedName>
</protein>
<evidence type="ECO:0000313" key="3">
    <source>
        <dbReference type="Proteomes" id="UP000435357"/>
    </source>
</evidence>
<keyword evidence="1" id="KW-1133">Transmembrane helix</keyword>
<comment type="caution">
    <text evidence="2">The sequence shown here is derived from an EMBL/GenBank/DDBJ whole genome shotgun (WGS) entry which is preliminary data.</text>
</comment>
<dbReference type="EMBL" id="WACR01000004">
    <property type="protein sequence ID" value="KAB1064803.1"/>
    <property type="molecule type" value="Genomic_DNA"/>
</dbReference>
<name>A0A6N6M5J9_9FLAO</name>
<keyword evidence="3" id="KW-1185">Reference proteome</keyword>
<keyword evidence="1" id="KW-0812">Transmembrane</keyword>
<proteinExistence type="predicted"/>
<reference evidence="2 3" key="1">
    <citation type="submission" date="2019-09" db="EMBL/GenBank/DDBJ databases">
        <title>Genomes of Cryomorphaceae.</title>
        <authorList>
            <person name="Bowman J.P."/>
        </authorList>
    </citation>
    <scope>NUCLEOTIDE SEQUENCE [LARGE SCALE GENOMIC DNA]</scope>
    <source>
        <strain evidence="2 3">KCTC 52047</strain>
    </source>
</reference>
<dbReference type="OrthoDB" id="762068at2"/>
<organism evidence="2 3">
    <name type="scientific">Salibacter halophilus</name>
    <dbReference type="NCBI Taxonomy" id="1803916"/>
    <lineage>
        <taxon>Bacteria</taxon>
        <taxon>Pseudomonadati</taxon>
        <taxon>Bacteroidota</taxon>
        <taxon>Flavobacteriia</taxon>
        <taxon>Flavobacteriales</taxon>
        <taxon>Salibacteraceae</taxon>
        <taxon>Salibacter</taxon>
    </lineage>
</organism>
<gene>
    <name evidence="2" type="ORF">F3059_05455</name>
</gene>
<feature type="transmembrane region" description="Helical" evidence="1">
    <location>
        <begin position="129"/>
        <end position="149"/>
    </location>
</feature>
<evidence type="ECO:0000256" key="1">
    <source>
        <dbReference type="SAM" id="Phobius"/>
    </source>
</evidence>
<dbReference type="AlphaFoldDB" id="A0A6N6M5J9"/>
<accession>A0A6N6M5J9</accession>
<feature type="transmembrane region" description="Helical" evidence="1">
    <location>
        <begin position="103"/>
        <end position="123"/>
    </location>
</feature>
<dbReference type="RefSeq" id="WP_151167122.1">
    <property type="nucleotide sequence ID" value="NZ_WACR01000004.1"/>
</dbReference>